<dbReference type="InterPro" id="IPR029058">
    <property type="entry name" value="AB_hydrolase_fold"/>
</dbReference>
<dbReference type="PRINTS" id="PR00111">
    <property type="entry name" value="ABHYDROLASE"/>
</dbReference>
<evidence type="ECO:0000313" key="3">
    <source>
        <dbReference type="EMBL" id="XBO37147.1"/>
    </source>
</evidence>
<dbReference type="RefSeq" id="WP_406853966.1">
    <property type="nucleotide sequence ID" value="NZ_CP157484.1"/>
</dbReference>
<evidence type="ECO:0000259" key="2">
    <source>
        <dbReference type="Pfam" id="PF00561"/>
    </source>
</evidence>
<dbReference type="InterPro" id="IPR000073">
    <property type="entry name" value="AB_hydrolase_1"/>
</dbReference>
<dbReference type="GO" id="GO:0016787">
    <property type="term" value="F:hydrolase activity"/>
    <property type="evidence" value="ECO:0007669"/>
    <property type="project" value="UniProtKB-KW"/>
</dbReference>
<dbReference type="Gene3D" id="3.40.50.1820">
    <property type="entry name" value="alpha/beta hydrolase"/>
    <property type="match status" value="1"/>
</dbReference>
<dbReference type="PANTHER" id="PTHR43798">
    <property type="entry name" value="MONOACYLGLYCEROL LIPASE"/>
    <property type="match status" value="1"/>
</dbReference>
<reference evidence="3" key="1">
    <citation type="submission" date="2024-05" db="EMBL/GenBank/DDBJ databases">
        <authorList>
            <person name="Kim S."/>
            <person name="Heo J."/>
            <person name="Choi H."/>
            <person name="Choi Y."/>
            <person name="Kwon S.-W."/>
            <person name="Kim Y."/>
        </authorList>
    </citation>
    <scope>NUCLEOTIDE SEQUENCE</scope>
    <source>
        <strain evidence="3">KACC 23698</strain>
    </source>
</reference>
<dbReference type="AlphaFoldDB" id="A0AAU7J9U9"/>
<proteinExistence type="predicted"/>
<dbReference type="Pfam" id="PF00561">
    <property type="entry name" value="Abhydrolase_1"/>
    <property type="match status" value="1"/>
</dbReference>
<keyword evidence="1 3" id="KW-0378">Hydrolase</keyword>
<feature type="domain" description="AB hydrolase-1" evidence="2">
    <location>
        <begin position="89"/>
        <end position="222"/>
    </location>
</feature>
<evidence type="ECO:0000256" key="1">
    <source>
        <dbReference type="ARBA" id="ARBA00022801"/>
    </source>
</evidence>
<dbReference type="SUPFAM" id="SSF53474">
    <property type="entry name" value="alpha/beta-Hydrolases"/>
    <property type="match status" value="1"/>
</dbReference>
<protein>
    <submittedName>
        <fullName evidence="3">Alpha/beta hydrolase</fullName>
    </submittedName>
</protein>
<dbReference type="EMBL" id="CP157484">
    <property type="protein sequence ID" value="XBO37147.1"/>
    <property type="molecule type" value="Genomic_DNA"/>
</dbReference>
<organism evidence="3">
    <name type="scientific">Alsobacter sp. KACC 23698</name>
    <dbReference type="NCBI Taxonomy" id="3149229"/>
    <lineage>
        <taxon>Bacteria</taxon>
        <taxon>Pseudomonadati</taxon>
        <taxon>Pseudomonadota</taxon>
        <taxon>Alphaproteobacteria</taxon>
        <taxon>Hyphomicrobiales</taxon>
        <taxon>Alsobacteraceae</taxon>
        <taxon>Alsobacter</taxon>
    </lineage>
</organism>
<sequence>MRQVMGVHVVSPRSSSWFRPWWPERRTAPTRRPHPAPLAPRGLRAAGLALLGTWLGGAAAAPDLHEPPGQMVQTADARLHLLCAGQGSPTVVLEAGLGGNHLDWTLVQPQLARRSRVCSYDRAGSGFSDQPTRPRTLANFAQDLESLLASAGVDGPLVLVGHSFGGVLAAHFSASHRDRVVGLVLLDSMHPREFERFTAAGVTLPQDGGVANRTPPAAAGYGLPAELQRLAIDLASADKARIAMVRELRAVPASLAEADLTGYRPIPARVLVHGDGEWNGLYPDGRMETAWRAMQADLAERLGAPAPQVVANSGHQIPLDAPASVVAAVDDVMREGRQ</sequence>
<gene>
    <name evidence="3" type="ORF">ABEG18_15555</name>
</gene>
<dbReference type="InterPro" id="IPR050266">
    <property type="entry name" value="AB_hydrolase_sf"/>
</dbReference>
<dbReference type="GO" id="GO:0016020">
    <property type="term" value="C:membrane"/>
    <property type="evidence" value="ECO:0007669"/>
    <property type="project" value="TreeGrafter"/>
</dbReference>
<name>A0AAU7J9U9_9HYPH</name>
<dbReference type="PANTHER" id="PTHR43798:SF31">
    <property type="entry name" value="AB HYDROLASE SUPERFAMILY PROTEIN YCLE"/>
    <property type="match status" value="1"/>
</dbReference>
<accession>A0AAU7J9U9</accession>